<reference evidence="2" key="1">
    <citation type="submission" date="2022-03" db="EMBL/GenBank/DDBJ databases">
        <authorList>
            <person name="Alioto T."/>
            <person name="Alioto T."/>
            <person name="Gomez Garrido J."/>
        </authorList>
    </citation>
    <scope>NUCLEOTIDE SEQUENCE</scope>
</reference>
<proteinExistence type="predicted"/>
<gene>
    <name evidence="2" type="ORF">PECUL_23A034351</name>
</gene>
<feature type="compositionally biased region" description="Low complexity" evidence="1">
    <location>
        <begin position="94"/>
        <end position="109"/>
    </location>
</feature>
<dbReference type="AlphaFoldDB" id="A0AAD1T282"/>
<evidence type="ECO:0000256" key="1">
    <source>
        <dbReference type="SAM" id="MobiDB-lite"/>
    </source>
</evidence>
<protein>
    <submittedName>
        <fullName evidence="2">Uncharacterized protein</fullName>
    </submittedName>
</protein>
<feature type="region of interest" description="Disordered" evidence="1">
    <location>
        <begin position="74"/>
        <end position="112"/>
    </location>
</feature>
<accession>A0AAD1T282</accession>
<evidence type="ECO:0000313" key="2">
    <source>
        <dbReference type="EMBL" id="CAH2316478.1"/>
    </source>
</evidence>
<feature type="region of interest" description="Disordered" evidence="1">
    <location>
        <begin position="37"/>
        <end position="59"/>
    </location>
</feature>
<keyword evidence="3" id="KW-1185">Reference proteome</keyword>
<dbReference type="EMBL" id="OW240920">
    <property type="protein sequence ID" value="CAH2316478.1"/>
    <property type="molecule type" value="Genomic_DNA"/>
</dbReference>
<evidence type="ECO:0000313" key="3">
    <source>
        <dbReference type="Proteomes" id="UP001295444"/>
    </source>
</evidence>
<sequence length="224" mass="24715">MENVLAANKKNYWGRVLAVNPNGRVSRVLPSTRTINNTYQQQRDPKPLPSHLTMSGTGSRAKLLCKKKGERGGILQCRDGSTSQDGRHTSPHGSQSPASAAESEAQDSPGETSQILQKLLEVKNYLSGEIAHSSREVKVEIQALDARTSDLEHCMEMVVRAQNTAVTHVNYMAQQLDIFMQGCDLSNRSMLNNLHIRGLPESPNEGPIAVKLEDFFKELLPDIP</sequence>
<name>A0AAD1T282_PELCU</name>
<dbReference type="Proteomes" id="UP001295444">
    <property type="component" value="Chromosome 09"/>
</dbReference>
<organism evidence="2 3">
    <name type="scientific">Pelobates cultripes</name>
    <name type="common">Western spadefoot toad</name>
    <dbReference type="NCBI Taxonomy" id="61616"/>
    <lineage>
        <taxon>Eukaryota</taxon>
        <taxon>Metazoa</taxon>
        <taxon>Chordata</taxon>
        <taxon>Craniata</taxon>
        <taxon>Vertebrata</taxon>
        <taxon>Euteleostomi</taxon>
        <taxon>Amphibia</taxon>
        <taxon>Batrachia</taxon>
        <taxon>Anura</taxon>
        <taxon>Pelobatoidea</taxon>
        <taxon>Pelobatidae</taxon>
        <taxon>Pelobates</taxon>
    </lineage>
</organism>